<feature type="compositionally biased region" description="Basic and acidic residues" evidence="1">
    <location>
        <begin position="227"/>
        <end position="247"/>
    </location>
</feature>
<reference evidence="2 3" key="1">
    <citation type="journal article" date="2018" name="G3 (Bethesda)">
        <title>Phylogenetic and Phylogenomic Definition of Rhizopus Species.</title>
        <authorList>
            <person name="Gryganskyi A.P."/>
            <person name="Golan J."/>
            <person name="Dolatabadi S."/>
            <person name="Mondo S."/>
            <person name="Robb S."/>
            <person name="Idnurm A."/>
            <person name="Muszewska A."/>
            <person name="Steczkiewicz K."/>
            <person name="Masonjones S."/>
            <person name="Liao H.L."/>
            <person name="Gajdeczka M.T."/>
            <person name="Anike F."/>
            <person name="Vuek A."/>
            <person name="Anishchenko I.M."/>
            <person name="Voigt K."/>
            <person name="de Hoog G.S."/>
            <person name="Smith M.E."/>
            <person name="Heitman J."/>
            <person name="Vilgalys R."/>
            <person name="Stajich J.E."/>
        </authorList>
    </citation>
    <scope>NUCLEOTIDE SEQUENCE [LARGE SCALE GENOMIC DNA]</scope>
    <source>
        <strain evidence="2 3">LSU 92-RS-03</strain>
    </source>
</reference>
<organism evidence="2 3">
    <name type="scientific">Rhizopus stolonifer</name>
    <name type="common">Rhizopus nigricans</name>
    <dbReference type="NCBI Taxonomy" id="4846"/>
    <lineage>
        <taxon>Eukaryota</taxon>
        <taxon>Fungi</taxon>
        <taxon>Fungi incertae sedis</taxon>
        <taxon>Mucoromycota</taxon>
        <taxon>Mucoromycotina</taxon>
        <taxon>Mucoromycetes</taxon>
        <taxon>Mucorales</taxon>
        <taxon>Mucorineae</taxon>
        <taxon>Rhizopodaceae</taxon>
        <taxon>Rhizopus</taxon>
    </lineage>
</organism>
<gene>
    <name evidence="2" type="ORF">CU098_013096</name>
</gene>
<evidence type="ECO:0000313" key="2">
    <source>
        <dbReference type="EMBL" id="RCI04742.1"/>
    </source>
</evidence>
<evidence type="ECO:0000313" key="3">
    <source>
        <dbReference type="Proteomes" id="UP000253551"/>
    </source>
</evidence>
<feature type="region of interest" description="Disordered" evidence="1">
    <location>
        <begin position="1"/>
        <end position="33"/>
    </location>
</feature>
<accession>A0A367KSB0</accession>
<proteinExistence type="predicted"/>
<dbReference type="Proteomes" id="UP000253551">
    <property type="component" value="Unassembled WGS sequence"/>
</dbReference>
<name>A0A367KSB0_RHIST</name>
<feature type="region of interest" description="Disordered" evidence="1">
    <location>
        <begin position="335"/>
        <end position="389"/>
    </location>
</feature>
<protein>
    <submittedName>
        <fullName evidence="2">Uncharacterized protein</fullName>
    </submittedName>
</protein>
<feature type="compositionally biased region" description="Basic and acidic residues" evidence="1">
    <location>
        <begin position="362"/>
        <end position="374"/>
    </location>
</feature>
<feature type="region of interest" description="Disordered" evidence="1">
    <location>
        <begin position="268"/>
        <end position="302"/>
    </location>
</feature>
<feature type="region of interest" description="Disordered" evidence="1">
    <location>
        <begin position="215"/>
        <end position="247"/>
    </location>
</feature>
<feature type="compositionally biased region" description="Basic residues" evidence="1">
    <location>
        <begin position="380"/>
        <end position="389"/>
    </location>
</feature>
<dbReference type="AlphaFoldDB" id="A0A367KSB0"/>
<feature type="compositionally biased region" description="Basic residues" evidence="1">
    <location>
        <begin position="8"/>
        <end position="22"/>
    </location>
</feature>
<sequence length="389" mass="42065">MSSAINSKNRKKKNKNKNKKKQTAAITQETPEPVVTTAANMAIANAVQVASGGGGDDTIVGATDNLTATLGQTNKEDRRPLPDYVQHGIHSAVASQSIDVYRIVEKISSDVQSGEYKEKEMPVQNNLLAGTAIQQQEKELPIQNKSLAETEAIEASSHTETKPVDIIQQQELPVQNKSFAETEALSHIKPADTIRHQEEEALPVQNKSFAETEAIEASHEASTMPHETSHKNARPDSPKPELPSKDTTKKATIGATMASVGAAAVVAAKSKPSKKQEDTSLSKPLPTPNESSTPPPPVSKDTITTRKYVMSDNVKHCVDSAIKAPSVNVDRIMHASKDIQRPEPAIGSSNESAMPSFTKTSDVSKKAKSPEQRRSNKPSFWKKKSCIIL</sequence>
<evidence type="ECO:0000256" key="1">
    <source>
        <dbReference type="SAM" id="MobiDB-lite"/>
    </source>
</evidence>
<dbReference type="EMBL" id="PJQM01000591">
    <property type="protein sequence ID" value="RCI04742.1"/>
    <property type="molecule type" value="Genomic_DNA"/>
</dbReference>
<feature type="compositionally biased region" description="Polar residues" evidence="1">
    <location>
        <begin position="347"/>
        <end position="361"/>
    </location>
</feature>
<comment type="caution">
    <text evidence="2">The sequence shown here is derived from an EMBL/GenBank/DDBJ whole genome shotgun (WGS) entry which is preliminary data.</text>
</comment>
<keyword evidence="3" id="KW-1185">Reference proteome</keyword>
<dbReference type="OrthoDB" id="2287261at2759"/>